<organism evidence="1 2">
    <name type="scientific">Eumeta variegata</name>
    <name type="common">Bagworm moth</name>
    <name type="synonym">Eumeta japonica</name>
    <dbReference type="NCBI Taxonomy" id="151549"/>
    <lineage>
        <taxon>Eukaryota</taxon>
        <taxon>Metazoa</taxon>
        <taxon>Ecdysozoa</taxon>
        <taxon>Arthropoda</taxon>
        <taxon>Hexapoda</taxon>
        <taxon>Insecta</taxon>
        <taxon>Pterygota</taxon>
        <taxon>Neoptera</taxon>
        <taxon>Endopterygota</taxon>
        <taxon>Lepidoptera</taxon>
        <taxon>Glossata</taxon>
        <taxon>Ditrysia</taxon>
        <taxon>Tineoidea</taxon>
        <taxon>Psychidae</taxon>
        <taxon>Oiketicinae</taxon>
        <taxon>Eumeta</taxon>
    </lineage>
</organism>
<proteinExistence type="predicted"/>
<reference evidence="1 2" key="1">
    <citation type="journal article" date="2019" name="Commun. Biol.">
        <title>The bagworm genome reveals a unique fibroin gene that provides high tensile strength.</title>
        <authorList>
            <person name="Kono N."/>
            <person name="Nakamura H."/>
            <person name="Ohtoshi R."/>
            <person name="Tomita M."/>
            <person name="Numata K."/>
            <person name="Arakawa K."/>
        </authorList>
    </citation>
    <scope>NUCLEOTIDE SEQUENCE [LARGE SCALE GENOMIC DNA]</scope>
</reference>
<sequence length="112" mass="13383">MKRYKRTPPPDGSALNFQTRTSKIYALSGKKQFETLKVENEPLSPQRSRFRRGSRHKIFSELFMVNARPEQICRKQWRRYRAPRRCAGARAAIAFALREPRIKRDVFRDLMR</sequence>
<dbReference type="Proteomes" id="UP000299102">
    <property type="component" value="Unassembled WGS sequence"/>
</dbReference>
<dbReference type="AlphaFoldDB" id="A0A4C1ZTQ5"/>
<gene>
    <name evidence="1" type="ORF">EVAR_65404_1</name>
</gene>
<dbReference type="EMBL" id="BGZK01002062">
    <property type="protein sequence ID" value="GBP90153.1"/>
    <property type="molecule type" value="Genomic_DNA"/>
</dbReference>
<protein>
    <submittedName>
        <fullName evidence="1">Uncharacterized protein</fullName>
    </submittedName>
</protein>
<accession>A0A4C1ZTQ5</accession>
<comment type="caution">
    <text evidence="1">The sequence shown here is derived from an EMBL/GenBank/DDBJ whole genome shotgun (WGS) entry which is preliminary data.</text>
</comment>
<name>A0A4C1ZTQ5_EUMVA</name>
<keyword evidence="2" id="KW-1185">Reference proteome</keyword>
<evidence type="ECO:0000313" key="2">
    <source>
        <dbReference type="Proteomes" id="UP000299102"/>
    </source>
</evidence>
<evidence type="ECO:0000313" key="1">
    <source>
        <dbReference type="EMBL" id="GBP90153.1"/>
    </source>
</evidence>